<keyword evidence="1" id="KW-0328">Glycosyltransferase</keyword>
<dbReference type="SUPFAM" id="SSF56601">
    <property type="entry name" value="beta-lactamase/transpeptidase-like"/>
    <property type="match status" value="1"/>
</dbReference>
<evidence type="ECO:0000256" key="3">
    <source>
        <dbReference type="SAM" id="Phobius"/>
    </source>
</evidence>
<dbReference type="Proteomes" id="UP000730482">
    <property type="component" value="Unassembled WGS sequence"/>
</dbReference>
<sequence length="461" mass="48143">MSADKPMRADKPASDPGDEVLENEFRAMFAERSETVRMATAPYASVRQRIAAARRKRRLRLGSAGVAFAVAAVGIGVWAAVPGRHQAAVAPTTTTPASGAPAKYLYADGRTEIPAGPLQQAALAWLRANYHGDLSGLTVVTTFDQGAQAAANVSPGDSGVAVVDPRTGAVLGLGGAWDTPLPVADLMKPIVLAAAFQTGHYTPDSKEPLDAQNHPVYWPTGSEKNPLTFMSGNQQFNWPPESPSTTIHDIDVTLTQAAESGANEPFAQLELAADVGPSAVYQLAMRMGMPKSSPEFFPVPALVLGMAQETPLTMASVYATFDNGGIRHDPRMVGQLLAANGGNVWMPPDTSARVLSQSTADQVTAVLHAQLFNGPTVIGVNSIAAADRSGLWAAAGAPSSEEAAWLTGGDAHYVVSVGAFSKTSAGPLRPMGDDHHGGVDIGSEYAGSIWADVMGRLPTRD</sequence>
<accession>A0ABS5KIY4</accession>
<reference evidence="5 6" key="1">
    <citation type="submission" date="2020-02" db="EMBL/GenBank/DDBJ databases">
        <title>Acidophilic actinobacteria isolated from forest soil.</title>
        <authorList>
            <person name="Golinska P."/>
        </authorList>
    </citation>
    <scope>NUCLEOTIDE SEQUENCE [LARGE SCALE GENOMIC DNA]</scope>
    <source>
        <strain evidence="5 6">NL8</strain>
    </source>
</reference>
<protein>
    <recommendedName>
        <fullName evidence="4">Penicillin-binding protein transpeptidase domain-containing protein</fullName>
    </recommendedName>
</protein>
<evidence type="ECO:0000313" key="6">
    <source>
        <dbReference type="Proteomes" id="UP000730482"/>
    </source>
</evidence>
<evidence type="ECO:0000256" key="1">
    <source>
        <dbReference type="ARBA" id="ARBA00022676"/>
    </source>
</evidence>
<dbReference type="InterPro" id="IPR012338">
    <property type="entry name" value="Beta-lactam/transpept-like"/>
</dbReference>
<keyword evidence="2" id="KW-0808">Transferase</keyword>
<feature type="domain" description="Penicillin-binding protein transpeptidase" evidence="4">
    <location>
        <begin position="247"/>
        <end position="369"/>
    </location>
</feature>
<dbReference type="RefSeq" id="WP_212007899.1">
    <property type="nucleotide sequence ID" value="NZ_JAAFYZ010000011.1"/>
</dbReference>
<evidence type="ECO:0000313" key="5">
    <source>
        <dbReference type="EMBL" id="MBS2546248.1"/>
    </source>
</evidence>
<gene>
    <name evidence="5" type="ORF">KGQ19_05145</name>
</gene>
<dbReference type="PANTHER" id="PTHR32282">
    <property type="entry name" value="BINDING PROTEIN TRANSPEPTIDASE, PUTATIVE-RELATED"/>
    <property type="match status" value="1"/>
</dbReference>
<proteinExistence type="predicted"/>
<comment type="caution">
    <text evidence="5">The sequence shown here is derived from an EMBL/GenBank/DDBJ whole genome shotgun (WGS) entry which is preliminary data.</text>
</comment>
<dbReference type="Gene3D" id="3.40.710.10">
    <property type="entry name" value="DD-peptidase/beta-lactamase superfamily"/>
    <property type="match status" value="1"/>
</dbReference>
<keyword evidence="3" id="KW-1133">Transmembrane helix</keyword>
<organism evidence="5 6">
    <name type="scientific">Catenulispora pinistramenti</name>
    <dbReference type="NCBI Taxonomy" id="2705254"/>
    <lineage>
        <taxon>Bacteria</taxon>
        <taxon>Bacillati</taxon>
        <taxon>Actinomycetota</taxon>
        <taxon>Actinomycetes</taxon>
        <taxon>Catenulisporales</taxon>
        <taxon>Catenulisporaceae</taxon>
        <taxon>Catenulispora</taxon>
    </lineage>
</organism>
<dbReference type="EMBL" id="JAAFYZ010000011">
    <property type="protein sequence ID" value="MBS2546248.1"/>
    <property type="molecule type" value="Genomic_DNA"/>
</dbReference>
<dbReference type="InterPro" id="IPR001460">
    <property type="entry name" value="PCN-bd_Tpept"/>
</dbReference>
<keyword evidence="6" id="KW-1185">Reference proteome</keyword>
<evidence type="ECO:0000259" key="4">
    <source>
        <dbReference type="Pfam" id="PF00905"/>
    </source>
</evidence>
<dbReference type="Pfam" id="PF00905">
    <property type="entry name" value="Transpeptidase"/>
    <property type="match status" value="1"/>
</dbReference>
<dbReference type="InterPro" id="IPR050396">
    <property type="entry name" value="Glycosyltr_51/Transpeptidase"/>
</dbReference>
<keyword evidence="3" id="KW-0812">Transmembrane</keyword>
<name>A0ABS5KIY4_9ACTN</name>
<evidence type="ECO:0000256" key="2">
    <source>
        <dbReference type="ARBA" id="ARBA00022679"/>
    </source>
</evidence>
<keyword evidence="3" id="KW-0472">Membrane</keyword>
<feature type="transmembrane region" description="Helical" evidence="3">
    <location>
        <begin position="59"/>
        <end position="81"/>
    </location>
</feature>
<dbReference type="PANTHER" id="PTHR32282:SF33">
    <property type="entry name" value="PEPTIDOGLYCAN GLYCOSYLTRANSFERASE"/>
    <property type="match status" value="1"/>
</dbReference>